<dbReference type="EMBL" id="JBBNAG010000004">
    <property type="protein sequence ID" value="KAK9139440.1"/>
    <property type="molecule type" value="Genomic_DNA"/>
</dbReference>
<gene>
    <name evidence="1" type="ORF">Scep_009121</name>
</gene>
<evidence type="ECO:0000313" key="2">
    <source>
        <dbReference type="Proteomes" id="UP001419268"/>
    </source>
</evidence>
<keyword evidence="2" id="KW-1185">Reference proteome</keyword>
<evidence type="ECO:0000313" key="1">
    <source>
        <dbReference type="EMBL" id="KAK9139440.1"/>
    </source>
</evidence>
<accession>A0AAP0JUW3</accession>
<organism evidence="1 2">
    <name type="scientific">Stephania cephalantha</name>
    <dbReference type="NCBI Taxonomy" id="152367"/>
    <lineage>
        <taxon>Eukaryota</taxon>
        <taxon>Viridiplantae</taxon>
        <taxon>Streptophyta</taxon>
        <taxon>Embryophyta</taxon>
        <taxon>Tracheophyta</taxon>
        <taxon>Spermatophyta</taxon>
        <taxon>Magnoliopsida</taxon>
        <taxon>Ranunculales</taxon>
        <taxon>Menispermaceae</taxon>
        <taxon>Menispermoideae</taxon>
        <taxon>Cissampelideae</taxon>
        <taxon>Stephania</taxon>
    </lineage>
</organism>
<dbReference type="Proteomes" id="UP001419268">
    <property type="component" value="Unassembled WGS sequence"/>
</dbReference>
<reference evidence="1 2" key="1">
    <citation type="submission" date="2024-01" db="EMBL/GenBank/DDBJ databases">
        <title>Genome assemblies of Stephania.</title>
        <authorList>
            <person name="Yang L."/>
        </authorList>
    </citation>
    <scope>NUCLEOTIDE SEQUENCE [LARGE SCALE GENOMIC DNA]</scope>
    <source>
        <strain evidence="1">JXDWG</strain>
        <tissue evidence="1">Leaf</tissue>
    </source>
</reference>
<dbReference type="AlphaFoldDB" id="A0AAP0JUW3"/>
<protein>
    <submittedName>
        <fullName evidence="1">Uncharacterized protein</fullName>
    </submittedName>
</protein>
<comment type="caution">
    <text evidence="1">The sequence shown here is derived from an EMBL/GenBank/DDBJ whole genome shotgun (WGS) entry which is preliminary data.</text>
</comment>
<sequence>MPGIQGRLMGSIGILGFGNGTVGTTTGGLGSGTGRTGMNGTLGCGKKLGTGMNGLNQLKPSLLEGKAASTTTMRRSIVDEMVILGAIVLVTWLKYY</sequence>
<name>A0AAP0JUW3_9MAGN</name>
<proteinExistence type="predicted"/>